<dbReference type="RefSeq" id="WP_238244759.1">
    <property type="nucleotide sequence ID" value="NZ_BPQP01000041.1"/>
</dbReference>
<sequence>MNLVPVWTVTALAGLMAAKHYLADFVLQTEWMARGKERSEHWLGPLCAHAACHAAFTLAIALLLVPRLWWLALVDFMIHFAVDRGKALVAQRTRLVPAQAGFWWLLGFDQLLHALTDLGLVTAFLSL</sequence>
<keyword evidence="3" id="KW-1185">Reference proteome</keyword>
<gene>
    <name evidence="2" type="ORF">OCOJLMKI_2829</name>
</gene>
<reference evidence="2" key="1">
    <citation type="journal article" date="2021" name="Front. Microbiol.">
        <title>Comprehensive Comparative Genomics and Phenotyping of Methylobacterium Species.</title>
        <authorList>
            <person name="Alessa O."/>
            <person name="Ogura Y."/>
            <person name="Fujitani Y."/>
            <person name="Takami H."/>
            <person name="Hayashi T."/>
            <person name="Sahin N."/>
            <person name="Tani A."/>
        </authorList>
    </citation>
    <scope>NUCLEOTIDE SEQUENCE</scope>
    <source>
        <strain evidence="2">DSM 19015</strain>
    </source>
</reference>
<evidence type="ECO:0008006" key="4">
    <source>
        <dbReference type="Google" id="ProtNLM"/>
    </source>
</evidence>
<proteinExistence type="predicted"/>
<evidence type="ECO:0000313" key="2">
    <source>
        <dbReference type="EMBL" id="GJD95616.1"/>
    </source>
</evidence>
<name>A0ABQ4RXP8_9HYPH</name>
<evidence type="ECO:0000313" key="3">
    <source>
        <dbReference type="Proteomes" id="UP001055125"/>
    </source>
</evidence>
<feature type="transmembrane region" description="Helical" evidence="1">
    <location>
        <begin position="42"/>
        <end position="65"/>
    </location>
</feature>
<keyword evidence="1" id="KW-0812">Transmembrane</keyword>
<keyword evidence="1" id="KW-0472">Membrane</keyword>
<organism evidence="2 3">
    <name type="scientific">Methylobacterium iners</name>
    <dbReference type="NCBI Taxonomy" id="418707"/>
    <lineage>
        <taxon>Bacteria</taxon>
        <taxon>Pseudomonadati</taxon>
        <taxon>Pseudomonadota</taxon>
        <taxon>Alphaproteobacteria</taxon>
        <taxon>Hyphomicrobiales</taxon>
        <taxon>Methylobacteriaceae</taxon>
        <taxon>Methylobacterium</taxon>
    </lineage>
</organism>
<keyword evidence="1" id="KW-1133">Transmembrane helix</keyword>
<protein>
    <recommendedName>
        <fullName evidence="4">DUF3307 domain-containing protein</fullName>
    </recommendedName>
</protein>
<accession>A0ABQ4RXP8</accession>
<dbReference type="InterPro" id="IPR021737">
    <property type="entry name" value="Phage_phiKZ_Orf197"/>
</dbReference>
<comment type="caution">
    <text evidence="2">The sequence shown here is derived from an EMBL/GenBank/DDBJ whole genome shotgun (WGS) entry which is preliminary data.</text>
</comment>
<dbReference type="Proteomes" id="UP001055125">
    <property type="component" value="Unassembled WGS sequence"/>
</dbReference>
<reference evidence="2" key="2">
    <citation type="submission" date="2021-08" db="EMBL/GenBank/DDBJ databases">
        <authorList>
            <person name="Tani A."/>
            <person name="Ola A."/>
            <person name="Ogura Y."/>
            <person name="Katsura K."/>
            <person name="Hayashi T."/>
        </authorList>
    </citation>
    <scope>NUCLEOTIDE SEQUENCE</scope>
    <source>
        <strain evidence="2">DSM 19015</strain>
    </source>
</reference>
<evidence type="ECO:0000256" key="1">
    <source>
        <dbReference type="SAM" id="Phobius"/>
    </source>
</evidence>
<dbReference type="Pfam" id="PF11750">
    <property type="entry name" value="DUF3307"/>
    <property type="match status" value="1"/>
</dbReference>
<dbReference type="EMBL" id="BPQP01000041">
    <property type="protein sequence ID" value="GJD95616.1"/>
    <property type="molecule type" value="Genomic_DNA"/>
</dbReference>